<reference evidence="2 3" key="1">
    <citation type="submission" date="2018-10" db="EMBL/GenBank/DDBJ databases">
        <title>Genomic Encyclopedia of Type Strains, Phase IV (KMG-IV): sequencing the most valuable type-strain genomes for metagenomic binning, comparative biology and taxonomic classification.</title>
        <authorList>
            <person name="Goeker M."/>
        </authorList>
    </citation>
    <scope>NUCLEOTIDE SEQUENCE [LARGE SCALE GENOMIC DNA]</scope>
    <source>
        <strain evidence="2 3">DSM 23229</strain>
    </source>
</reference>
<evidence type="ECO:0000313" key="3">
    <source>
        <dbReference type="Proteomes" id="UP000281975"/>
    </source>
</evidence>
<evidence type="ECO:0000256" key="1">
    <source>
        <dbReference type="SAM" id="Phobius"/>
    </source>
</evidence>
<keyword evidence="3" id="KW-1185">Reference proteome</keyword>
<keyword evidence="1" id="KW-0472">Membrane</keyword>
<organism evidence="2 3">
    <name type="scientific">Kushneria sinocarnis</name>
    <dbReference type="NCBI Taxonomy" id="595502"/>
    <lineage>
        <taxon>Bacteria</taxon>
        <taxon>Pseudomonadati</taxon>
        <taxon>Pseudomonadota</taxon>
        <taxon>Gammaproteobacteria</taxon>
        <taxon>Oceanospirillales</taxon>
        <taxon>Halomonadaceae</taxon>
        <taxon>Kushneria</taxon>
    </lineage>
</organism>
<protein>
    <submittedName>
        <fullName evidence="2">Uncharacterized protein</fullName>
    </submittedName>
</protein>
<evidence type="ECO:0000313" key="2">
    <source>
        <dbReference type="EMBL" id="RKR02626.1"/>
    </source>
</evidence>
<feature type="transmembrane region" description="Helical" evidence="1">
    <location>
        <begin position="89"/>
        <end position="108"/>
    </location>
</feature>
<sequence>MYNPFRSLKIDEWYKAMLALSTIFLLISLTVPLQAISHDAVNAVQLISLAGVLISLGEWINHPLQTIVGEHMGRMWHGEGHLRRNSPAGLAFDLIGACVLVVGLFKMLF</sequence>
<accession>A0A420WVP4</accession>
<dbReference type="EMBL" id="RBIN01000006">
    <property type="protein sequence ID" value="RKR02626.1"/>
    <property type="molecule type" value="Genomic_DNA"/>
</dbReference>
<keyword evidence="1" id="KW-1133">Transmembrane helix</keyword>
<gene>
    <name evidence="2" type="ORF">C7446_2344</name>
</gene>
<name>A0A420WVP4_9GAMM</name>
<dbReference type="AlphaFoldDB" id="A0A420WVP4"/>
<proteinExistence type="predicted"/>
<comment type="caution">
    <text evidence="2">The sequence shown here is derived from an EMBL/GenBank/DDBJ whole genome shotgun (WGS) entry which is preliminary data.</text>
</comment>
<dbReference type="Proteomes" id="UP000281975">
    <property type="component" value="Unassembled WGS sequence"/>
</dbReference>
<keyword evidence="1" id="KW-0812">Transmembrane</keyword>